<feature type="compositionally biased region" description="Gly residues" evidence="1">
    <location>
        <begin position="9"/>
        <end position="26"/>
    </location>
</feature>
<reference evidence="2 3" key="1">
    <citation type="submission" date="2020-08" db="EMBL/GenBank/DDBJ databases">
        <title>Genomic Encyclopedia of Type Strains, Phase IV (KMG-IV): sequencing the most valuable type-strain genomes for metagenomic binning, comparative biology and taxonomic classification.</title>
        <authorList>
            <person name="Goeker M."/>
        </authorList>
    </citation>
    <scope>NUCLEOTIDE SEQUENCE [LARGE SCALE GENOMIC DNA]</scope>
    <source>
        <strain evidence="2 3">DSM 27939</strain>
    </source>
</reference>
<evidence type="ECO:0000256" key="1">
    <source>
        <dbReference type="SAM" id="MobiDB-lite"/>
    </source>
</evidence>
<comment type="caution">
    <text evidence="2">The sequence shown here is derived from an EMBL/GenBank/DDBJ whole genome shotgun (WGS) entry which is preliminary data.</text>
</comment>
<name>A0A7W8JZ94_9DEIO</name>
<feature type="region of interest" description="Disordered" evidence="1">
    <location>
        <begin position="1"/>
        <end position="44"/>
    </location>
</feature>
<dbReference type="EMBL" id="JACHFL010000024">
    <property type="protein sequence ID" value="MBB5365952.1"/>
    <property type="molecule type" value="Genomic_DNA"/>
</dbReference>
<keyword evidence="3" id="KW-1185">Reference proteome</keyword>
<gene>
    <name evidence="2" type="ORF">HNQ08_005078</name>
</gene>
<evidence type="ECO:0000313" key="2">
    <source>
        <dbReference type="EMBL" id="MBB5365952.1"/>
    </source>
</evidence>
<organism evidence="2 3">
    <name type="scientific">Deinococcus humi</name>
    <dbReference type="NCBI Taxonomy" id="662880"/>
    <lineage>
        <taxon>Bacteria</taxon>
        <taxon>Thermotogati</taxon>
        <taxon>Deinococcota</taxon>
        <taxon>Deinococci</taxon>
        <taxon>Deinococcales</taxon>
        <taxon>Deinococcaceae</taxon>
        <taxon>Deinococcus</taxon>
    </lineage>
</organism>
<dbReference type="AlphaFoldDB" id="A0A7W8JZ94"/>
<accession>A0A7W8JZ94</accession>
<evidence type="ECO:0000313" key="3">
    <source>
        <dbReference type="Proteomes" id="UP000552709"/>
    </source>
</evidence>
<sequence length="190" mass="20303">MLPQATTGRGPGFGPEDGPKGKGSGAATGRPCLFHRFPSGHGGARRARRLFEAVRHRSQARRVCTQECKSGAPGGALLRGFPLPPQKQRIRVLTPVWVKLRHAASRRAHTSAVRAASSCLAAARRENGGGKQETTVQGRPQTYGGDVARVVGSAGRRGRHTRARRGRGVGVCGWEEMLCGTVKPLDILMK</sequence>
<dbReference type="Proteomes" id="UP000552709">
    <property type="component" value="Unassembled WGS sequence"/>
</dbReference>
<proteinExistence type="predicted"/>
<protein>
    <submittedName>
        <fullName evidence="2">Uncharacterized protein</fullName>
    </submittedName>
</protein>